<reference evidence="3 4" key="1">
    <citation type="submission" date="2019-08" db="EMBL/GenBank/DDBJ databases">
        <title>Calorimonas adulescens gen. nov., sp. nov., an anaerobic thermophilic bacterium from Sakhalin hot spring.</title>
        <authorList>
            <person name="Khomyakova M.A."/>
            <person name="Merkel A.Y."/>
            <person name="Novikov A."/>
            <person name="Bonch-Osmolovskaya E.A."/>
            <person name="Slobodkin A.I."/>
        </authorList>
    </citation>
    <scope>NUCLEOTIDE SEQUENCE [LARGE SCALE GENOMIC DNA]</scope>
    <source>
        <strain evidence="3 4">A05MB</strain>
    </source>
</reference>
<dbReference type="AlphaFoldDB" id="A0A5D8QI44"/>
<dbReference type="InterPro" id="IPR032466">
    <property type="entry name" value="Metal_Hydrolase"/>
</dbReference>
<name>A0A5D8QI44_9THEO</name>
<dbReference type="RefSeq" id="WP_149544535.1">
    <property type="nucleotide sequence ID" value="NZ_VTPS01000003.1"/>
</dbReference>
<dbReference type="Pfam" id="PF12890">
    <property type="entry name" value="DHOase"/>
    <property type="match status" value="1"/>
</dbReference>
<evidence type="ECO:0000256" key="1">
    <source>
        <dbReference type="ARBA" id="ARBA00022975"/>
    </source>
</evidence>
<dbReference type="InterPro" id="IPR024403">
    <property type="entry name" value="DHOase_cat"/>
</dbReference>
<evidence type="ECO:0000313" key="3">
    <source>
        <dbReference type="EMBL" id="TZE82978.1"/>
    </source>
</evidence>
<organism evidence="3 4">
    <name type="scientific">Calorimonas adulescens</name>
    <dbReference type="NCBI Taxonomy" id="2606906"/>
    <lineage>
        <taxon>Bacteria</taxon>
        <taxon>Bacillati</taxon>
        <taxon>Bacillota</taxon>
        <taxon>Clostridia</taxon>
        <taxon>Thermoanaerobacterales</taxon>
        <taxon>Thermoanaerobacteraceae</taxon>
        <taxon>Calorimonas</taxon>
    </lineage>
</organism>
<dbReference type="EMBL" id="VTPS01000003">
    <property type="protein sequence ID" value="TZE82978.1"/>
    <property type="molecule type" value="Genomic_DNA"/>
</dbReference>
<dbReference type="PANTHER" id="PTHR43668:SF2">
    <property type="entry name" value="ALLANTOINASE"/>
    <property type="match status" value="1"/>
</dbReference>
<dbReference type="InterPro" id="IPR011059">
    <property type="entry name" value="Metal-dep_hydrolase_composite"/>
</dbReference>
<dbReference type="CDD" id="cd01317">
    <property type="entry name" value="DHOase_IIa"/>
    <property type="match status" value="1"/>
</dbReference>
<dbReference type="Proteomes" id="UP000322976">
    <property type="component" value="Unassembled WGS sequence"/>
</dbReference>
<dbReference type="SUPFAM" id="SSF51338">
    <property type="entry name" value="Composite domain of metallo-dependent hydrolases"/>
    <property type="match status" value="1"/>
</dbReference>
<dbReference type="InterPro" id="IPR050138">
    <property type="entry name" value="DHOase/Allantoinase_Hydrolase"/>
</dbReference>
<dbReference type="NCBIfam" id="TIGR00857">
    <property type="entry name" value="pyrC_multi"/>
    <property type="match status" value="1"/>
</dbReference>
<dbReference type="PANTHER" id="PTHR43668">
    <property type="entry name" value="ALLANTOINASE"/>
    <property type="match status" value="1"/>
</dbReference>
<dbReference type="InterPro" id="IPR004722">
    <property type="entry name" value="DHOase"/>
</dbReference>
<dbReference type="GO" id="GO:0006145">
    <property type="term" value="P:purine nucleobase catabolic process"/>
    <property type="evidence" value="ECO:0007669"/>
    <property type="project" value="TreeGrafter"/>
</dbReference>
<dbReference type="GO" id="GO:0006221">
    <property type="term" value="P:pyrimidine nucleotide biosynthetic process"/>
    <property type="evidence" value="ECO:0007669"/>
    <property type="project" value="UniProtKB-KW"/>
</dbReference>
<dbReference type="GO" id="GO:0004151">
    <property type="term" value="F:dihydroorotase activity"/>
    <property type="evidence" value="ECO:0007669"/>
    <property type="project" value="InterPro"/>
</dbReference>
<dbReference type="SUPFAM" id="SSF51556">
    <property type="entry name" value="Metallo-dependent hydrolases"/>
    <property type="match status" value="1"/>
</dbReference>
<gene>
    <name evidence="3" type="ORF">FWJ32_03230</name>
</gene>
<keyword evidence="1" id="KW-0665">Pyrimidine biosynthesis</keyword>
<feature type="domain" description="Dihydroorotase catalytic" evidence="2">
    <location>
        <begin position="68"/>
        <end position="220"/>
    </location>
</feature>
<evidence type="ECO:0000259" key="2">
    <source>
        <dbReference type="Pfam" id="PF12890"/>
    </source>
</evidence>
<sequence>MRILIKNGYAVDDEKELKTDILIENGVIAEVGNIDAGAEKVIDAEGMIVMPAFAEIHAHQGDTPDKLSLSALSGGYTKVALLPDSNPPIDSEMGIRYIRDKYRCLPIKVCPIGSISKGLKGEELSEMGRMKSSGAVAFSDVSGIKDLMFVDRALRYSRDMRTALMFKPDDCGGLMNEGYYSTVYGLAGIPPEMEEILLVNLSILSKRHGVHAHIMDISTKGAVEALRQARDNGIKLTSDVTPYHLILDESELASYDTNLKINPPLRNREDIRALKDAVRGGLIDAISSDHTPRPKEAKCVEFSKADFGISGIETVFSLVVTYLLGDGTIGFKDMARLMSTRPLQVIGLNPVRIEKGNQADLVIADPEREYVLESMHSEDNNPFVGKRLRGMVMYTISSGEVAWERGMSNDNAETSRKYR</sequence>
<dbReference type="GO" id="GO:0046872">
    <property type="term" value="F:metal ion binding"/>
    <property type="evidence" value="ECO:0007669"/>
    <property type="project" value="InterPro"/>
</dbReference>
<comment type="caution">
    <text evidence="3">The sequence shown here is derived from an EMBL/GenBank/DDBJ whole genome shotgun (WGS) entry which is preliminary data.</text>
</comment>
<evidence type="ECO:0000313" key="4">
    <source>
        <dbReference type="Proteomes" id="UP000322976"/>
    </source>
</evidence>
<dbReference type="GO" id="GO:0004038">
    <property type="term" value="F:allantoinase activity"/>
    <property type="evidence" value="ECO:0007669"/>
    <property type="project" value="TreeGrafter"/>
</dbReference>
<dbReference type="Gene3D" id="3.20.20.140">
    <property type="entry name" value="Metal-dependent hydrolases"/>
    <property type="match status" value="1"/>
</dbReference>
<proteinExistence type="predicted"/>
<protein>
    <submittedName>
        <fullName evidence="3">Dihydroorotase</fullName>
    </submittedName>
</protein>
<dbReference type="GO" id="GO:0005737">
    <property type="term" value="C:cytoplasm"/>
    <property type="evidence" value="ECO:0007669"/>
    <property type="project" value="TreeGrafter"/>
</dbReference>
<accession>A0A5D8QI44</accession>
<keyword evidence="4" id="KW-1185">Reference proteome</keyword>